<name>A0ABT7ILU2_9BURK</name>
<evidence type="ECO:0000313" key="2">
    <source>
        <dbReference type="EMBL" id="MDL2059335.1"/>
    </source>
</evidence>
<dbReference type="Gene3D" id="1.10.150.650">
    <property type="match status" value="1"/>
</dbReference>
<dbReference type="Gene3D" id="3.20.20.140">
    <property type="entry name" value="Metal-dependent hydrolases"/>
    <property type="match status" value="1"/>
</dbReference>
<dbReference type="SMART" id="SM00481">
    <property type="entry name" value="POLIIIAc"/>
    <property type="match status" value="1"/>
</dbReference>
<accession>A0ABT7ILU2</accession>
<dbReference type="PANTHER" id="PTHR42924:SF3">
    <property type="entry name" value="POLYMERASE_HISTIDINOL PHOSPHATASE N-TERMINAL DOMAIN-CONTAINING PROTEIN"/>
    <property type="match status" value="1"/>
</dbReference>
<dbReference type="Proteomes" id="UP001165481">
    <property type="component" value="Unassembled WGS sequence"/>
</dbReference>
<dbReference type="InterPro" id="IPR016195">
    <property type="entry name" value="Pol/histidinol_Pase-like"/>
</dbReference>
<gene>
    <name evidence="2" type="ORF">MUN46_005230</name>
</gene>
<keyword evidence="3" id="KW-1185">Reference proteome</keyword>
<evidence type="ECO:0000313" key="3">
    <source>
        <dbReference type="Proteomes" id="UP001165481"/>
    </source>
</evidence>
<sequence>MKIDLHTHSNASDGGLSPSQLVTLAQSCGVGLLALTDHDTVNGLEEAEDAAAKAGITFVPGIEVSTLWRGITIHVVGLGIRHRDGVMRRIFESVGEKRIRRGVEIGRRFEALGYPGAYEGALRYSSSPESLGRVHFARWLVREGIVRNQQEAFDRFLRDDGPAFVQAVWPSIARAVEVIGSCGGIAVLAHPGRYRCRPGKSLEELLVDFRAAGGRAIEVSSGSQSADSDRLLAAIAREEGYWASLGSDFHNLGGSRPRPGGERPLPEGLEPVWKHIPGLPALDWDRA</sequence>
<dbReference type="InterPro" id="IPR052018">
    <property type="entry name" value="PHP_domain"/>
</dbReference>
<dbReference type="EMBL" id="JAKZJU020000001">
    <property type="protein sequence ID" value="MDL2059335.1"/>
    <property type="molecule type" value="Genomic_DNA"/>
</dbReference>
<dbReference type="SUPFAM" id="SSF89550">
    <property type="entry name" value="PHP domain-like"/>
    <property type="match status" value="1"/>
</dbReference>
<reference evidence="2" key="1">
    <citation type="submission" date="2023-03" db="EMBL/GenBank/DDBJ databases">
        <title>Mesosutterella sp. nov. isolated from porcine feces.</title>
        <authorList>
            <person name="Yu S."/>
        </authorList>
    </citation>
    <scope>NUCLEOTIDE SEQUENCE</scope>
    <source>
        <strain evidence="2">AGMB02718</strain>
    </source>
</reference>
<protein>
    <submittedName>
        <fullName evidence="2">PHP domain-containing protein</fullName>
    </submittedName>
</protein>
<dbReference type="RefSeq" id="WP_243377269.1">
    <property type="nucleotide sequence ID" value="NZ_JAKZJU020000001.1"/>
</dbReference>
<feature type="domain" description="Polymerase/histidinol phosphatase N-terminal" evidence="1">
    <location>
        <begin position="3"/>
        <end position="68"/>
    </location>
</feature>
<dbReference type="InterPro" id="IPR004013">
    <property type="entry name" value="PHP_dom"/>
</dbReference>
<dbReference type="InterPro" id="IPR003141">
    <property type="entry name" value="Pol/His_phosphatase_N"/>
</dbReference>
<dbReference type="PROSITE" id="PS51257">
    <property type="entry name" value="PROKAR_LIPOPROTEIN"/>
    <property type="match status" value="1"/>
</dbReference>
<dbReference type="Pfam" id="PF02811">
    <property type="entry name" value="PHP"/>
    <property type="match status" value="1"/>
</dbReference>
<organism evidence="2 3">
    <name type="scientific">Mesosutterella faecium</name>
    <dbReference type="NCBI Taxonomy" id="2925194"/>
    <lineage>
        <taxon>Bacteria</taxon>
        <taxon>Pseudomonadati</taxon>
        <taxon>Pseudomonadota</taxon>
        <taxon>Betaproteobacteria</taxon>
        <taxon>Burkholderiales</taxon>
        <taxon>Sutterellaceae</taxon>
        <taxon>Mesosutterella</taxon>
    </lineage>
</organism>
<proteinExistence type="predicted"/>
<dbReference type="CDD" id="cd07438">
    <property type="entry name" value="PHP_HisPPase_AMP"/>
    <property type="match status" value="1"/>
</dbReference>
<evidence type="ECO:0000259" key="1">
    <source>
        <dbReference type="SMART" id="SM00481"/>
    </source>
</evidence>
<comment type="caution">
    <text evidence="2">The sequence shown here is derived from an EMBL/GenBank/DDBJ whole genome shotgun (WGS) entry which is preliminary data.</text>
</comment>
<dbReference type="PANTHER" id="PTHR42924">
    <property type="entry name" value="EXONUCLEASE"/>
    <property type="match status" value="1"/>
</dbReference>